<keyword evidence="1" id="KW-0812">Transmembrane</keyword>
<dbReference type="EMBL" id="BMAW01085360">
    <property type="protein sequence ID" value="GFU42608.1"/>
    <property type="molecule type" value="Genomic_DNA"/>
</dbReference>
<dbReference type="Proteomes" id="UP000887013">
    <property type="component" value="Unassembled WGS sequence"/>
</dbReference>
<evidence type="ECO:0000256" key="1">
    <source>
        <dbReference type="SAM" id="Phobius"/>
    </source>
</evidence>
<evidence type="ECO:0000313" key="3">
    <source>
        <dbReference type="Proteomes" id="UP000887013"/>
    </source>
</evidence>
<organism evidence="2 3">
    <name type="scientific">Nephila pilipes</name>
    <name type="common">Giant wood spider</name>
    <name type="synonym">Nephila maculata</name>
    <dbReference type="NCBI Taxonomy" id="299642"/>
    <lineage>
        <taxon>Eukaryota</taxon>
        <taxon>Metazoa</taxon>
        <taxon>Ecdysozoa</taxon>
        <taxon>Arthropoda</taxon>
        <taxon>Chelicerata</taxon>
        <taxon>Arachnida</taxon>
        <taxon>Araneae</taxon>
        <taxon>Araneomorphae</taxon>
        <taxon>Entelegynae</taxon>
        <taxon>Araneoidea</taxon>
        <taxon>Nephilidae</taxon>
        <taxon>Nephila</taxon>
    </lineage>
</organism>
<name>A0A8X6QXC3_NEPPI</name>
<sequence>MIIHRRFATARGSFAMVPRCAFTGSATAAATSGRLLLAFCQLCATGKAEQWQAGFCKRFFTALRFALLAKVFCMYGFYSLCMVTGFVFK</sequence>
<dbReference type="AlphaFoldDB" id="A0A8X6QXC3"/>
<comment type="caution">
    <text evidence="2">The sequence shown here is derived from an EMBL/GenBank/DDBJ whole genome shotgun (WGS) entry which is preliminary data.</text>
</comment>
<keyword evidence="1" id="KW-0472">Membrane</keyword>
<evidence type="ECO:0000313" key="2">
    <source>
        <dbReference type="EMBL" id="GFU42608.1"/>
    </source>
</evidence>
<feature type="transmembrane region" description="Helical" evidence="1">
    <location>
        <begin position="67"/>
        <end position="88"/>
    </location>
</feature>
<keyword evidence="3" id="KW-1185">Reference proteome</keyword>
<keyword evidence="1" id="KW-1133">Transmembrane helix</keyword>
<proteinExistence type="predicted"/>
<protein>
    <submittedName>
        <fullName evidence="2">Uncharacterized protein</fullName>
    </submittedName>
</protein>
<reference evidence="2" key="1">
    <citation type="submission" date="2020-08" db="EMBL/GenBank/DDBJ databases">
        <title>Multicomponent nature underlies the extraordinary mechanical properties of spider dragline silk.</title>
        <authorList>
            <person name="Kono N."/>
            <person name="Nakamura H."/>
            <person name="Mori M."/>
            <person name="Yoshida Y."/>
            <person name="Ohtoshi R."/>
            <person name="Malay A.D."/>
            <person name="Moran D.A.P."/>
            <person name="Tomita M."/>
            <person name="Numata K."/>
            <person name="Arakawa K."/>
        </authorList>
    </citation>
    <scope>NUCLEOTIDE SEQUENCE</scope>
</reference>
<accession>A0A8X6QXC3</accession>
<gene>
    <name evidence="2" type="ORF">NPIL_493321</name>
</gene>